<gene>
    <name evidence="1" type="ORF">BN2458_PEG2025</name>
</gene>
<reference evidence="2" key="1">
    <citation type="submission" date="2015-11" db="EMBL/GenBank/DDBJ databases">
        <authorList>
            <person name="Anvar S.Y."/>
        </authorList>
    </citation>
    <scope>NUCLEOTIDE SEQUENCE [LARGE SCALE GENOMIC DNA]</scope>
</reference>
<evidence type="ECO:0000313" key="1">
    <source>
        <dbReference type="EMBL" id="CUU40908.1"/>
    </source>
</evidence>
<accession>A0A0S4PY17</accession>
<dbReference type="EMBL" id="LN907858">
    <property type="protein sequence ID" value="CUU40908.1"/>
    <property type="molecule type" value="Genomic_DNA"/>
</dbReference>
<dbReference type="PATRIC" id="fig|76936.10.peg.1975"/>
<organism evidence="1 2">
    <name type="scientific">Helicobacter typhlonius</name>
    <dbReference type="NCBI Taxonomy" id="76936"/>
    <lineage>
        <taxon>Bacteria</taxon>
        <taxon>Pseudomonadati</taxon>
        <taxon>Campylobacterota</taxon>
        <taxon>Epsilonproteobacteria</taxon>
        <taxon>Campylobacterales</taxon>
        <taxon>Helicobacteraceae</taxon>
        <taxon>Helicobacter</taxon>
    </lineage>
</organism>
<evidence type="ECO:0000313" key="2">
    <source>
        <dbReference type="Proteomes" id="UP000064525"/>
    </source>
</evidence>
<name>A0A0S4PY17_9HELI</name>
<dbReference type="AlphaFoldDB" id="A0A0S4PY17"/>
<proteinExistence type="predicted"/>
<dbReference type="Proteomes" id="UP000064525">
    <property type="component" value="Chromosome I"/>
</dbReference>
<dbReference type="KEGG" id="hty:BN2458_PEG2025"/>
<protein>
    <submittedName>
        <fullName evidence="1">Uncharacterized protein</fullName>
    </submittedName>
</protein>
<sequence length="37" mass="4487">MPRLSFYREVKFLKSSYEMVNPKNSHIESRLLTKIED</sequence>